<accession>A0A6B1F9T4</accession>
<dbReference type="PANTHER" id="PTHR34365">
    <property type="entry name" value="ENOLASE (DUF1399)"/>
    <property type="match status" value="1"/>
</dbReference>
<keyword evidence="1" id="KW-0812">Transmembrane</keyword>
<evidence type="ECO:0000313" key="2">
    <source>
        <dbReference type="EMBL" id="MYG37703.1"/>
    </source>
</evidence>
<protein>
    <recommendedName>
        <fullName evidence="3">Glycine-rich domain-containing protein-like</fullName>
    </recommendedName>
</protein>
<organism evidence="2">
    <name type="scientific">Synechococcus sp. SB0676_bin_10</name>
    <dbReference type="NCBI Taxonomy" id="2604869"/>
    <lineage>
        <taxon>Bacteria</taxon>
        <taxon>Bacillati</taxon>
        <taxon>Cyanobacteriota</taxon>
        <taxon>Cyanophyceae</taxon>
        <taxon>Synechococcales</taxon>
        <taxon>Synechococcaceae</taxon>
        <taxon>Synechococcus</taxon>
    </lineage>
</organism>
<name>A0A6B1F9T4_9SYNE</name>
<dbReference type="EMBL" id="VYDO01000059">
    <property type="protein sequence ID" value="MYG37703.1"/>
    <property type="molecule type" value="Genomic_DNA"/>
</dbReference>
<reference evidence="2" key="1">
    <citation type="submission" date="2019-09" db="EMBL/GenBank/DDBJ databases">
        <title>Characterisation of the sponge microbiome using genome-centric metagenomics.</title>
        <authorList>
            <person name="Engelberts J.P."/>
            <person name="Robbins S.J."/>
            <person name="De Goeij J.M."/>
            <person name="Aranda M."/>
            <person name="Bell S.C."/>
            <person name="Webster N.S."/>
        </authorList>
    </citation>
    <scope>NUCLEOTIDE SEQUENCE</scope>
    <source>
        <strain evidence="2">SB0676_bin_10</strain>
    </source>
</reference>
<comment type="caution">
    <text evidence="2">The sequence shown here is derived from an EMBL/GenBank/DDBJ whole genome shotgun (WGS) entry which is preliminary data.</text>
</comment>
<feature type="transmembrane region" description="Helical" evidence="1">
    <location>
        <begin position="407"/>
        <end position="431"/>
    </location>
</feature>
<evidence type="ECO:0000256" key="1">
    <source>
        <dbReference type="SAM" id="Phobius"/>
    </source>
</evidence>
<proteinExistence type="predicted"/>
<dbReference type="PANTHER" id="PTHR34365:SF7">
    <property type="entry name" value="GLYCINE-RICH DOMAIN-CONTAINING PROTEIN 1"/>
    <property type="match status" value="1"/>
</dbReference>
<keyword evidence="1" id="KW-0472">Membrane</keyword>
<dbReference type="InterPro" id="IPR009836">
    <property type="entry name" value="GRDP-like"/>
</dbReference>
<dbReference type="AlphaFoldDB" id="A0A6B1F9T4"/>
<sequence length="440" mass="51518">MVSQTGLGLLHTLERDWDLEPILVKAMDAEEGHGWTLGFARRVEEEYRRFLVLCLERGQDTNHLILPSRPVADFWHLHILDTEKYIKDCRHCFGSILHHHFGRRTDQDTANLQEAYGKTVALYGSTFGKQPPADVWGFIPPSDLALAYLDHDDHGAEDVNPSHETPSHTVRNKAGARQWIMEHLDLEPIVVKAMDAEKSNGWTSDFTCRVAQEYRRFLVLCLEHRQDTNHLVVPSKLVDKFWHLHILDTRKYIEDCQHCFGSVLHHFPYFGMRGDKDAINLRETYYETFVLYRSAFGKQPPADIWPHSKTALEYRSRVRADVVKAWSGEDAEFDRRRPRLLPQVTQERGDEEVYAEVKNLEKTIKDHTRKITDDWEQLGRHWKQINVALKQQNQKRRAILISLVAKWTFSLMKVVCSCAIILLATVFYHLFDFDFRCWRQ</sequence>
<keyword evidence="1" id="KW-1133">Transmembrane helix</keyword>
<evidence type="ECO:0008006" key="3">
    <source>
        <dbReference type="Google" id="ProtNLM"/>
    </source>
</evidence>
<gene>
    <name evidence="2" type="ORF">F4162_01515</name>
</gene>